<accession>W4K755</accession>
<feature type="compositionally biased region" description="Basic and acidic residues" evidence="1">
    <location>
        <begin position="1"/>
        <end position="19"/>
    </location>
</feature>
<evidence type="ECO:0000313" key="2">
    <source>
        <dbReference type="EMBL" id="ETW81667.1"/>
    </source>
</evidence>
<dbReference type="InParanoid" id="W4K755"/>
<sequence length="90" mass="9767">MKCRPGSDARRGARSHERSLCAGSVGGARRAEEESTSKKKKRTSRKTRLGRRRRVMMSFSMVKNMLRVRAVMSTGKSAVSAIGKPGGVGS</sequence>
<reference evidence="2 3" key="1">
    <citation type="journal article" date="2012" name="New Phytol.">
        <title>Insight into trade-off between wood decay and parasitism from the genome of a fungal forest pathogen.</title>
        <authorList>
            <person name="Olson A."/>
            <person name="Aerts A."/>
            <person name="Asiegbu F."/>
            <person name="Belbahri L."/>
            <person name="Bouzid O."/>
            <person name="Broberg A."/>
            <person name="Canback B."/>
            <person name="Coutinho P.M."/>
            <person name="Cullen D."/>
            <person name="Dalman K."/>
            <person name="Deflorio G."/>
            <person name="van Diepen L.T."/>
            <person name="Dunand C."/>
            <person name="Duplessis S."/>
            <person name="Durling M."/>
            <person name="Gonthier P."/>
            <person name="Grimwood J."/>
            <person name="Fossdal C.G."/>
            <person name="Hansson D."/>
            <person name="Henrissat B."/>
            <person name="Hietala A."/>
            <person name="Himmelstrand K."/>
            <person name="Hoffmeister D."/>
            <person name="Hogberg N."/>
            <person name="James T.Y."/>
            <person name="Karlsson M."/>
            <person name="Kohler A."/>
            <person name="Kues U."/>
            <person name="Lee Y.H."/>
            <person name="Lin Y.C."/>
            <person name="Lind M."/>
            <person name="Lindquist E."/>
            <person name="Lombard V."/>
            <person name="Lucas S."/>
            <person name="Lunden K."/>
            <person name="Morin E."/>
            <person name="Murat C."/>
            <person name="Park J."/>
            <person name="Raffaello T."/>
            <person name="Rouze P."/>
            <person name="Salamov A."/>
            <person name="Schmutz J."/>
            <person name="Solheim H."/>
            <person name="Stahlberg J."/>
            <person name="Velez H."/>
            <person name="de Vries R.P."/>
            <person name="Wiebenga A."/>
            <person name="Woodward S."/>
            <person name="Yakovlev I."/>
            <person name="Garbelotto M."/>
            <person name="Martin F."/>
            <person name="Grigoriev I.V."/>
            <person name="Stenlid J."/>
        </authorList>
    </citation>
    <scope>NUCLEOTIDE SEQUENCE [LARGE SCALE GENOMIC DNA]</scope>
    <source>
        <strain evidence="2 3">TC 32-1</strain>
    </source>
</reference>
<keyword evidence="3" id="KW-1185">Reference proteome</keyword>
<dbReference type="HOGENOM" id="CLU_2441129_0_0_1"/>
<feature type="compositionally biased region" description="Basic residues" evidence="1">
    <location>
        <begin position="38"/>
        <end position="50"/>
    </location>
</feature>
<dbReference type="EMBL" id="KI925458">
    <property type="protein sequence ID" value="ETW81667.1"/>
    <property type="molecule type" value="Genomic_DNA"/>
</dbReference>
<protein>
    <submittedName>
        <fullName evidence="2">Uncharacterized protein</fullName>
    </submittedName>
</protein>
<proteinExistence type="predicted"/>
<evidence type="ECO:0000256" key="1">
    <source>
        <dbReference type="SAM" id="MobiDB-lite"/>
    </source>
</evidence>
<name>W4K755_HETIT</name>
<organism evidence="2 3">
    <name type="scientific">Heterobasidion irregulare (strain TC 32-1)</name>
    <dbReference type="NCBI Taxonomy" id="747525"/>
    <lineage>
        <taxon>Eukaryota</taxon>
        <taxon>Fungi</taxon>
        <taxon>Dikarya</taxon>
        <taxon>Basidiomycota</taxon>
        <taxon>Agaricomycotina</taxon>
        <taxon>Agaricomycetes</taxon>
        <taxon>Russulales</taxon>
        <taxon>Bondarzewiaceae</taxon>
        <taxon>Heterobasidion</taxon>
        <taxon>Heterobasidion annosum species complex</taxon>
    </lineage>
</organism>
<gene>
    <name evidence="2" type="ORF">HETIRDRAFT_440001</name>
</gene>
<dbReference type="Proteomes" id="UP000030671">
    <property type="component" value="Unassembled WGS sequence"/>
</dbReference>
<dbReference type="AlphaFoldDB" id="W4K755"/>
<feature type="region of interest" description="Disordered" evidence="1">
    <location>
        <begin position="1"/>
        <end position="50"/>
    </location>
</feature>
<dbReference type="GeneID" id="20675216"/>
<evidence type="ECO:0000313" key="3">
    <source>
        <dbReference type="Proteomes" id="UP000030671"/>
    </source>
</evidence>
<dbReference type="RefSeq" id="XP_009546295.1">
    <property type="nucleotide sequence ID" value="XM_009548000.1"/>
</dbReference>
<dbReference type="KEGG" id="hir:HETIRDRAFT_440001"/>